<dbReference type="FunFam" id="3.30.300.20:FF:000001">
    <property type="entry name" value="30S ribosomal protein S3"/>
    <property type="match status" value="1"/>
</dbReference>
<dbReference type="NCBIfam" id="TIGR01009">
    <property type="entry name" value="rpsC_bact"/>
    <property type="match status" value="1"/>
</dbReference>
<evidence type="ECO:0000256" key="5">
    <source>
        <dbReference type="ARBA" id="ARBA00023274"/>
    </source>
</evidence>
<evidence type="ECO:0000256" key="1">
    <source>
        <dbReference type="ARBA" id="ARBA00010761"/>
    </source>
</evidence>
<evidence type="ECO:0000256" key="3">
    <source>
        <dbReference type="ARBA" id="ARBA00022884"/>
    </source>
</evidence>
<organism evidence="11 12">
    <name type="scientific">Candidatus Uhrbacteria bacterium RIFCSPLOWO2_01_FULL_47_24</name>
    <dbReference type="NCBI Taxonomy" id="1802401"/>
    <lineage>
        <taxon>Bacteria</taxon>
        <taxon>Candidatus Uhriibacteriota</taxon>
    </lineage>
</organism>
<gene>
    <name evidence="8" type="primary">rpsC</name>
    <name evidence="11" type="ORF">A3B21_04325</name>
</gene>
<evidence type="ECO:0000256" key="9">
    <source>
        <dbReference type="RuleBase" id="RU003624"/>
    </source>
</evidence>
<evidence type="ECO:0000256" key="2">
    <source>
        <dbReference type="ARBA" id="ARBA00022730"/>
    </source>
</evidence>
<dbReference type="Pfam" id="PF07650">
    <property type="entry name" value="KH_2"/>
    <property type="match status" value="1"/>
</dbReference>
<comment type="caution">
    <text evidence="11">The sequence shown here is derived from an EMBL/GenBank/DDBJ whole genome shotgun (WGS) entry which is preliminary data.</text>
</comment>
<dbReference type="AlphaFoldDB" id="A0A1F7UTR8"/>
<dbReference type="InterPro" id="IPR057258">
    <property type="entry name" value="Ribosomal_uS3"/>
</dbReference>
<name>A0A1F7UTR8_9BACT</name>
<evidence type="ECO:0000256" key="4">
    <source>
        <dbReference type="ARBA" id="ARBA00022980"/>
    </source>
</evidence>
<dbReference type="SUPFAM" id="SSF54821">
    <property type="entry name" value="Ribosomal protein S3 C-terminal domain"/>
    <property type="match status" value="1"/>
</dbReference>
<dbReference type="InterPro" id="IPR004044">
    <property type="entry name" value="KH_dom_type_2"/>
</dbReference>
<dbReference type="HAMAP" id="MF_01309_B">
    <property type="entry name" value="Ribosomal_uS3_B"/>
    <property type="match status" value="1"/>
</dbReference>
<comment type="similarity">
    <text evidence="1 8 9">Belongs to the universal ribosomal protein uS3 family.</text>
</comment>
<dbReference type="PANTHER" id="PTHR11760">
    <property type="entry name" value="30S/40S RIBOSOMAL PROTEIN S3"/>
    <property type="match status" value="1"/>
</dbReference>
<dbReference type="SMART" id="SM00322">
    <property type="entry name" value="KH"/>
    <property type="match status" value="1"/>
</dbReference>
<dbReference type="InterPro" id="IPR018280">
    <property type="entry name" value="Ribosomal_uS3_CS"/>
</dbReference>
<dbReference type="Gene3D" id="3.30.300.20">
    <property type="match status" value="1"/>
</dbReference>
<dbReference type="InterPro" id="IPR009019">
    <property type="entry name" value="KH_sf_prok-type"/>
</dbReference>
<evidence type="ECO:0000256" key="8">
    <source>
        <dbReference type="HAMAP-Rule" id="MF_01309"/>
    </source>
</evidence>
<dbReference type="GO" id="GO:0019843">
    <property type="term" value="F:rRNA binding"/>
    <property type="evidence" value="ECO:0007669"/>
    <property type="project" value="UniProtKB-UniRule"/>
</dbReference>
<dbReference type="SUPFAM" id="SSF54814">
    <property type="entry name" value="Prokaryotic type KH domain (KH-domain type II)"/>
    <property type="match status" value="1"/>
</dbReference>
<dbReference type="Proteomes" id="UP000176897">
    <property type="component" value="Unassembled WGS sequence"/>
</dbReference>
<comment type="function">
    <text evidence="6 8">Binds the lower part of the 30S subunit head. Binds mRNA in the 70S ribosome, positioning it for translation.</text>
</comment>
<comment type="subunit">
    <text evidence="8">Part of the 30S ribosomal subunit. Forms a tight complex with proteins S10 and S14.</text>
</comment>
<dbReference type="InterPro" id="IPR036419">
    <property type="entry name" value="Ribosomal_S3_C_sf"/>
</dbReference>
<dbReference type="PANTHER" id="PTHR11760:SF19">
    <property type="entry name" value="SMALL RIBOSOMAL SUBUNIT PROTEIN US3C"/>
    <property type="match status" value="1"/>
</dbReference>
<evidence type="ECO:0000313" key="12">
    <source>
        <dbReference type="Proteomes" id="UP000176897"/>
    </source>
</evidence>
<dbReference type="EMBL" id="MGEJ01000003">
    <property type="protein sequence ID" value="OGL81649.1"/>
    <property type="molecule type" value="Genomic_DNA"/>
</dbReference>
<dbReference type="InterPro" id="IPR015946">
    <property type="entry name" value="KH_dom-like_a/b"/>
</dbReference>
<keyword evidence="3 8" id="KW-0694">RNA-binding</keyword>
<dbReference type="Pfam" id="PF00189">
    <property type="entry name" value="Ribosomal_S3_C"/>
    <property type="match status" value="1"/>
</dbReference>
<reference evidence="11 12" key="1">
    <citation type="journal article" date="2016" name="Nat. Commun.">
        <title>Thousands of microbial genomes shed light on interconnected biogeochemical processes in an aquifer system.</title>
        <authorList>
            <person name="Anantharaman K."/>
            <person name="Brown C.T."/>
            <person name="Hug L.A."/>
            <person name="Sharon I."/>
            <person name="Castelle C.J."/>
            <person name="Probst A.J."/>
            <person name="Thomas B.C."/>
            <person name="Singh A."/>
            <person name="Wilkins M.J."/>
            <person name="Karaoz U."/>
            <person name="Brodie E.L."/>
            <person name="Williams K.H."/>
            <person name="Hubbard S.S."/>
            <person name="Banfield J.F."/>
        </authorList>
    </citation>
    <scope>NUCLEOTIDE SEQUENCE [LARGE SCALE GENOMIC DNA]</scope>
</reference>
<evidence type="ECO:0000259" key="10">
    <source>
        <dbReference type="PROSITE" id="PS50823"/>
    </source>
</evidence>
<accession>A0A1F7UTR8</accession>
<proteinExistence type="inferred from homology"/>
<sequence>MGQKVHPLAFRLAGIYTWPSKWFMRKGAFRENLRQDIMIRDFIVGKLKGAGVTRVEIERPSIGATITIFAAKPGVIIGRGGAQIEELKKQLKAKFKLTKSVTINIQEIDKPSLHGAVIAEGVKLDLEKRIPFRTVVKQALERSNKAGALGAKITVSGRLNGSEIARDETLSFGSIPLQNLRADIDYALDEAHTIYGKIGIKVWVYRGEIFSAGGGSALGGNK</sequence>
<dbReference type="PROSITE" id="PS50823">
    <property type="entry name" value="KH_TYPE_2"/>
    <property type="match status" value="1"/>
</dbReference>
<protein>
    <recommendedName>
        <fullName evidence="7 8">Small ribosomal subunit protein uS3</fullName>
    </recommendedName>
</protein>
<evidence type="ECO:0000313" key="11">
    <source>
        <dbReference type="EMBL" id="OGL81649.1"/>
    </source>
</evidence>
<dbReference type="InterPro" id="IPR004087">
    <property type="entry name" value="KH_dom"/>
</dbReference>
<keyword evidence="2 8" id="KW-0699">rRNA-binding</keyword>
<dbReference type="PROSITE" id="PS50084">
    <property type="entry name" value="KH_TYPE_1"/>
    <property type="match status" value="1"/>
</dbReference>
<keyword evidence="4 8" id="KW-0689">Ribosomal protein</keyword>
<dbReference type="InterPro" id="IPR005704">
    <property type="entry name" value="Ribosomal_uS3_bac-typ"/>
</dbReference>
<feature type="domain" description="KH type-2" evidence="10">
    <location>
        <begin position="39"/>
        <end position="109"/>
    </location>
</feature>
<evidence type="ECO:0000256" key="7">
    <source>
        <dbReference type="ARBA" id="ARBA00035257"/>
    </source>
</evidence>
<dbReference type="PROSITE" id="PS00548">
    <property type="entry name" value="RIBOSOMAL_S3"/>
    <property type="match status" value="1"/>
</dbReference>
<evidence type="ECO:0000256" key="6">
    <source>
        <dbReference type="ARBA" id="ARBA00024998"/>
    </source>
</evidence>
<keyword evidence="5 8" id="KW-0687">Ribonucleoprotein</keyword>
<dbReference type="GO" id="GO:0003735">
    <property type="term" value="F:structural constituent of ribosome"/>
    <property type="evidence" value="ECO:0007669"/>
    <property type="project" value="InterPro"/>
</dbReference>
<dbReference type="CDD" id="cd02412">
    <property type="entry name" value="KH-II_30S_S3"/>
    <property type="match status" value="1"/>
</dbReference>
<dbReference type="GO" id="GO:0022627">
    <property type="term" value="C:cytosolic small ribosomal subunit"/>
    <property type="evidence" value="ECO:0007669"/>
    <property type="project" value="TreeGrafter"/>
</dbReference>
<dbReference type="Gene3D" id="3.30.1140.32">
    <property type="entry name" value="Ribosomal protein S3, C-terminal domain"/>
    <property type="match status" value="1"/>
</dbReference>
<dbReference type="InterPro" id="IPR001351">
    <property type="entry name" value="Ribosomal_uS3_C"/>
</dbReference>
<dbReference type="GO" id="GO:0006412">
    <property type="term" value="P:translation"/>
    <property type="evidence" value="ECO:0007669"/>
    <property type="project" value="UniProtKB-UniRule"/>
</dbReference>
<dbReference type="STRING" id="1802401.A3B21_04325"/>
<dbReference type="GO" id="GO:0003729">
    <property type="term" value="F:mRNA binding"/>
    <property type="evidence" value="ECO:0007669"/>
    <property type="project" value="UniProtKB-UniRule"/>
</dbReference>